<dbReference type="Pfam" id="PF00593">
    <property type="entry name" value="TonB_dep_Rec_b-barrel"/>
    <property type="match status" value="1"/>
</dbReference>
<evidence type="ECO:0000256" key="7">
    <source>
        <dbReference type="ARBA" id="ARBA00023136"/>
    </source>
</evidence>
<evidence type="ECO:0000259" key="13">
    <source>
        <dbReference type="Pfam" id="PF07715"/>
    </source>
</evidence>
<keyword evidence="8 14" id="KW-0675">Receptor</keyword>
<dbReference type="InterPro" id="IPR039426">
    <property type="entry name" value="TonB-dep_rcpt-like"/>
</dbReference>
<sequence>MPDHANRPFRTLPFALVLGGAFLPVPVLAQEAARSTLLALPPLSVTANRVATPAAETGSALTVITGEELERRQTRILSDALREVPGVAVNRTGPMGSLTQIRIRGSEGNQTLVIVDGIEMNDPSSGSEYDFANLLAGDVERVEVLRGPQSALYGSDAVGGVVNIVTRRGKGPLAVKAAVEGGSFGTAAGRASLATGNDRYDLSVSGQGVFSDGVSVADKRRGNPEKDGYRNGTLAGNFAVRPTGNSEIGVVGRYTRFRTDSDDFVGGRGAVDSGTDTTGEQYFGRVQGKAAFFEGRWEHIVGLSYGNQQRDYRNSAKLVTSRYEGRKTKADYQTNLTLNTGPAEHVLTAAIEHEDEKAISKSSFANFDRSIGTTGLVGQYKLGLFDRLTLTGSVRHDDNDLFRDATTWRTTAAYLVEATDTKLRASYGTGVKNPTLFELYGYTATFRGNPNLKPEKGRGWDAGFDQPLWGKRASVDATWFNQRIRDQITGTGTSAINLPGEARVRGAELGLSVEPVDGLLLRGSYTLTDGVDSSGNELVRRPKQLASLNVNYRFLDDRANANLGIVYNGRTSDWAYDAFYNRQVVNLAPYTLVNLSGSYKLTEQVDVFGRVENLFDRHYQEVWTYGTPGRAGYVGLRLSL</sequence>
<dbReference type="AlphaFoldDB" id="A0A3S0WMJ7"/>
<dbReference type="InterPro" id="IPR037066">
    <property type="entry name" value="Plug_dom_sf"/>
</dbReference>
<name>A0A3S0WMJ7_9PROT</name>
<gene>
    <name evidence="14" type="ORF">EJ913_11440</name>
</gene>
<keyword evidence="6 11" id="KW-0798">TonB box</keyword>
<evidence type="ECO:0000256" key="11">
    <source>
        <dbReference type="RuleBase" id="RU003357"/>
    </source>
</evidence>
<dbReference type="Gene3D" id="2.170.130.10">
    <property type="entry name" value="TonB-dependent receptor, plug domain"/>
    <property type="match status" value="1"/>
</dbReference>
<reference evidence="14 15" key="1">
    <citation type="submission" date="2018-12" db="EMBL/GenBank/DDBJ databases">
        <authorList>
            <person name="Yang Y."/>
        </authorList>
    </citation>
    <scope>NUCLEOTIDE SEQUENCE [LARGE SCALE GENOMIC DNA]</scope>
    <source>
        <strain evidence="14 15">GSF71</strain>
    </source>
</reference>
<dbReference type="InterPro" id="IPR000531">
    <property type="entry name" value="Beta-barrel_TonB"/>
</dbReference>
<dbReference type="GO" id="GO:0015344">
    <property type="term" value="F:siderophore uptake transmembrane transporter activity"/>
    <property type="evidence" value="ECO:0007669"/>
    <property type="project" value="TreeGrafter"/>
</dbReference>
<keyword evidence="5" id="KW-0732">Signal</keyword>
<accession>A0A3S0WMJ7</accession>
<dbReference type="Gene3D" id="2.40.170.20">
    <property type="entry name" value="TonB-dependent receptor, beta-barrel domain"/>
    <property type="match status" value="1"/>
</dbReference>
<dbReference type="Pfam" id="PF07715">
    <property type="entry name" value="Plug"/>
    <property type="match status" value="1"/>
</dbReference>
<evidence type="ECO:0000256" key="2">
    <source>
        <dbReference type="ARBA" id="ARBA00022448"/>
    </source>
</evidence>
<dbReference type="OrthoDB" id="9760333at2"/>
<keyword evidence="9 10" id="KW-0998">Cell outer membrane</keyword>
<dbReference type="RefSeq" id="WP_126997849.1">
    <property type="nucleotide sequence ID" value="NZ_JBNPXW010000005.1"/>
</dbReference>
<feature type="domain" description="TonB-dependent receptor-like beta-barrel" evidence="12">
    <location>
        <begin position="222"/>
        <end position="614"/>
    </location>
</feature>
<dbReference type="Proteomes" id="UP000280346">
    <property type="component" value="Unassembled WGS sequence"/>
</dbReference>
<dbReference type="EMBL" id="RZIJ01000007">
    <property type="protein sequence ID" value="RUQ72162.1"/>
    <property type="molecule type" value="Genomic_DNA"/>
</dbReference>
<evidence type="ECO:0000313" key="14">
    <source>
        <dbReference type="EMBL" id="RUQ72162.1"/>
    </source>
</evidence>
<evidence type="ECO:0000256" key="9">
    <source>
        <dbReference type="ARBA" id="ARBA00023237"/>
    </source>
</evidence>
<evidence type="ECO:0000313" key="15">
    <source>
        <dbReference type="Proteomes" id="UP000280346"/>
    </source>
</evidence>
<comment type="subcellular location">
    <subcellularLocation>
        <location evidence="1 10">Cell outer membrane</location>
        <topology evidence="1 10">Multi-pass membrane protein</topology>
    </subcellularLocation>
</comment>
<dbReference type="PANTHER" id="PTHR30069">
    <property type="entry name" value="TONB-DEPENDENT OUTER MEMBRANE RECEPTOR"/>
    <property type="match status" value="1"/>
</dbReference>
<dbReference type="PROSITE" id="PS52016">
    <property type="entry name" value="TONB_DEPENDENT_REC_3"/>
    <property type="match status" value="1"/>
</dbReference>
<keyword evidence="15" id="KW-1185">Reference proteome</keyword>
<dbReference type="GO" id="GO:0009279">
    <property type="term" value="C:cell outer membrane"/>
    <property type="evidence" value="ECO:0007669"/>
    <property type="project" value="UniProtKB-SubCell"/>
</dbReference>
<dbReference type="InterPro" id="IPR036942">
    <property type="entry name" value="Beta-barrel_TonB_sf"/>
</dbReference>
<comment type="caution">
    <text evidence="14">The sequence shown here is derived from an EMBL/GenBank/DDBJ whole genome shotgun (WGS) entry which is preliminary data.</text>
</comment>
<comment type="similarity">
    <text evidence="10 11">Belongs to the TonB-dependent receptor family.</text>
</comment>
<evidence type="ECO:0000256" key="6">
    <source>
        <dbReference type="ARBA" id="ARBA00023077"/>
    </source>
</evidence>
<dbReference type="SUPFAM" id="SSF56935">
    <property type="entry name" value="Porins"/>
    <property type="match status" value="1"/>
</dbReference>
<evidence type="ECO:0000259" key="12">
    <source>
        <dbReference type="Pfam" id="PF00593"/>
    </source>
</evidence>
<dbReference type="GO" id="GO:0044718">
    <property type="term" value="P:siderophore transmembrane transport"/>
    <property type="evidence" value="ECO:0007669"/>
    <property type="project" value="TreeGrafter"/>
</dbReference>
<dbReference type="PANTHER" id="PTHR30069:SF29">
    <property type="entry name" value="HEMOGLOBIN AND HEMOGLOBIN-HAPTOGLOBIN-BINDING PROTEIN 1-RELATED"/>
    <property type="match status" value="1"/>
</dbReference>
<organism evidence="14 15">
    <name type="scientific">Azospirillum doebereinerae</name>
    <dbReference type="NCBI Taxonomy" id="92933"/>
    <lineage>
        <taxon>Bacteria</taxon>
        <taxon>Pseudomonadati</taxon>
        <taxon>Pseudomonadota</taxon>
        <taxon>Alphaproteobacteria</taxon>
        <taxon>Rhodospirillales</taxon>
        <taxon>Azospirillaceae</taxon>
        <taxon>Azospirillum</taxon>
    </lineage>
</organism>
<dbReference type="InterPro" id="IPR012910">
    <property type="entry name" value="Plug_dom"/>
</dbReference>
<keyword evidence="3 10" id="KW-1134">Transmembrane beta strand</keyword>
<evidence type="ECO:0000256" key="3">
    <source>
        <dbReference type="ARBA" id="ARBA00022452"/>
    </source>
</evidence>
<keyword evidence="7 10" id="KW-0472">Membrane</keyword>
<protein>
    <submittedName>
        <fullName evidence="14">TonB-dependent receptor</fullName>
    </submittedName>
</protein>
<keyword evidence="4 10" id="KW-0812">Transmembrane</keyword>
<evidence type="ECO:0000256" key="8">
    <source>
        <dbReference type="ARBA" id="ARBA00023170"/>
    </source>
</evidence>
<proteinExistence type="inferred from homology"/>
<evidence type="ECO:0000256" key="4">
    <source>
        <dbReference type="ARBA" id="ARBA00022692"/>
    </source>
</evidence>
<evidence type="ECO:0000256" key="5">
    <source>
        <dbReference type="ARBA" id="ARBA00022729"/>
    </source>
</evidence>
<keyword evidence="2 10" id="KW-0813">Transport</keyword>
<feature type="domain" description="TonB-dependent receptor plug" evidence="13">
    <location>
        <begin position="55"/>
        <end position="161"/>
    </location>
</feature>
<evidence type="ECO:0000256" key="10">
    <source>
        <dbReference type="PROSITE-ProRule" id="PRU01360"/>
    </source>
</evidence>
<evidence type="ECO:0000256" key="1">
    <source>
        <dbReference type="ARBA" id="ARBA00004571"/>
    </source>
</evidence>
<dbReference type="CDD" id="cd01347">
    <property type="entry name" value="ligand_gated_channel"/>
    <property type="match status" value="1"/>
</dbReference>